<dbReference type="Proteomes" id="UP000033047">
    <property type="component" value="Unassembled WGS sequence"/>
</dbReference>
<gene>
    <name evidence="3" type="ORF">HMPREF1535_01499</name>
</gene>
<feature type="chain" id="PRO_5002489345" description="3-keto-alpha-glucoside-1,2-lyase/3-keto-2-hydroxy-glucal hydratase domain-containing protein" evidence="1">
    <location>
        <begin position="20"/>
        <end position="230"/>
    </location>
</feature>
<dbReference type="AlphaFoldDB" id="A0A0F5JH92"/>
<dbReference type="RefSeq" id="WP_046145723.1">
    <property type="nucleotide sequence ID" value="NZ_KQ033912.1"/>
</dbReference>
<dbReference type="PATRIC" id="fig|927665.4.peg.1532"/>
<dbReference type="GO" id="GO:0016787">
    <property type="term" value="F:hydrolase activity"/>
    <property type="evidence" value="ECO:0007669"/>
    <property type="project" value="InterPro"/>
</dbReference>
<name>A0A0F5JH92_9BACT</name>
<keyword evidence="1" id="KW-0732">Signal</keyword>
<sequence length="230" mass="25944">MKIIEYAVLLLLISCPLFASNPVLSSTAETVVPYRLSEQEKKDGYRLLFDGTTLDGWINNSDEYILENGCIAKKASGFGNLYSEDSFCNFVLKFEFQLTPGANNGLGLRHIIVPEGYLGMELQILDNDDPQYKDLKPYQYHGGLYNYAPAKRGYLKPVGEWNQQEVIARGANIKIILNGTVILDTNIKKVIKDIPYDKVQSGLRNSCGHIAFLGHDSVVRFRYIRIKVLE</sequence>
<organism evidence="3 4">
    <name type="scientific">Parabacteroides goldsteinii DSM 19448 = WAL 12034</name>
    <dbReference type="NCBI Taxonomy" id="927665"/>
    <lineage>
        <taxon>Bacteria</taxon>
        <taxon>Pseudomonadati</taxon>
        <taxon>Bacteroidota</taxon>
        <taxon>Bacteroidia</taxon>
        <taxon>Bacteroidales</taxon>
        <taxon>Tannerellaceae</taxon>
        <taxon>Parabacteroides</taxon>
    </lineage>
</organism>
<dbReference type="STRING" id="927665.HMPREF1535_01499"/>
<proteinExistence type="predicted"/>
<comment type="caution">
    <text evidence="3">The sequence shown here is derived from an EMBL/GenBank/DDBJ whole genome shotgun (WGS) entry which is preliminary data.</text>
</comment>
<accession>A0A0F5JH92</accession>
<reference evidence="3 4" key="1">
    <citation type="submission" date="2013-04" db="EMBL/GenBank/DDBJ databases">
        <title>The Genome Sequence of Parabacteroides goldsteinii DSM 19448.</title>
        <authorList>
            <consortium name="The Broad Institute Genomics Platform"/>
            <person name="Earl A."/>
            <person name="Ward D."/>
            <person name="Feldgarden M."/>
            <person name="Gevers D."/>
            <person name="Martens E."/>
            <person name="Sakamoto M."/>
            <person name="Benno Y."/>
            <person name="Song Y."/>
            <person name="Liu C."/>
            <person name="Lee J."/>
            <person name="Bolanos M."/>
            <person name="Vaisanen M.L."/>
            <person name="Finegold S.M."/>
            <person name="Walker B."/>
            <person name="Young S."/>
            <person name="Zeng Q."/>
            <person name="Gargeya S."/>
            <person name="Fitzgerald M."/>
            <person name="Haas B."/>
            <person name="Abouelleil A."/>
            <person name="Allen A.W."/>
            <person name="Alvarado L."/>
            <person name="Arachchi H.M."/>
            <person name="Berlin A.M."/>
            <person name="Chapman S.B."/>
            <person name="Gainer-Dewar J."/>
            <person name="Goldberg J."/>
            <person name="Griggs A."/>
            <person name="Gujja S."/>
            <person name="Hansen M."/>
            <person name="Howarth C."/>
            <person name="Imamovic A."/>
            <person name="Ireland A."/>
            <person name="Larimer J."/>
            <person name="McCowan C."/>
            <person name="Murphy C."/>
            <person name="Pearson M."/>
            <person name="Poon T.W."/>
            <person name="Priest M."/>
            <person name="Roberts A."/>
            <person name="Saif S."/>
            <person name="Shea T."/>
            <person name="Sisk P."/>
            <person name="Sykes S."/>
            <person name="Wortman J."/>
            <person name="Nusbaum C."/>
            <person name="Birren B."/>
        </authorList>
    </citation>
    <scope>NUCLEOTIDE SEQUENCE [LARGE SCALE GENOMIC DNA]</scope>
    <source>
        <strain evidence="3 4">DSM 19448</strain>
    </source>
</reference>
<dbReference type="EMBL" id="AQHV01000010">
    <property type="protein sequence ID" value="KKB56847.1"/>
    <property type="molecule type" value="Genomic_DNA"/>
</dbReference>
<feature type="signal peptide" evidence="1">
    <location>
        <begin position="1"/>
        <end position="19"/>
    </location>
</feature>
<evidence type="ECO:0000313" key="3">
    <source>
        <dbReference type="EMBL" id="KKB56847.1"/>
    </source>
</evidence>
<protein>
    <recommendedName>
        <fullName evidence="2">3-keto-alpha-glucoside-1,2-lyase/3-keto-2-hydroxy-glucal hydratase domain-containing protein</fullName>
    </recommendedName>
</protein>
<feature type="domain" description="3-keto-alpha-glucoside-1,2-lyase/3-keto-2-hydroxy-glucal hydratase" evidence="2">
    <location>
        <begin position="45"/>
        <end position="227"/>
    </location>
</feature>
<dbReference type="Pfam" id="PF06439">
    <property type="entry name" value="3keto-disac_hyd"/>
    <property type="match status" value="1"/>
</dbReference>
<dbReference type="InterPro" id="IPR010496">
    <property type="entry name" value="AL/BT2_dom"/>
</dbReference>
<dbReference type="HOGENOM" id="CLU_073042_0_0_10"/>
<evidence type="ECO:0000259" key="2">
    <source>
        <dbReference type="Pfam" id="PF06439"/>
    </source>
</evidence>
<evidence type="ECO:0000313" key="4">
    <source>
        <dbReference type="Proteomes" id="UP000033047"/>
    </source>
</evidence>
<evidence type="ECO:0000256" key="1">
    <source>
        <dbReference type="SAM" id="SignalP"/>
    </source>
</evidence>
<dbReference type="Gene3D" id="2.60.120.560">
    <property type="entry name" value="Exo-inulinase, domain 1"/>
    <property type="match status" value="1"/>
</dbReference>